<dbReference type="Proteomes" id="UP000061457">
    <property type="component" value="Chromosome I"/>
</dbReference>
<keyword evidence="2" id="KW-0121">Carboxypeptidase</keyword>
<keyword evidence="2" id="KW-0645">Protease</keyword>
<dbReference type="Pfam" id="PF03781">
    <property type="entry name" value="FGE-sulfatase"/>
    <property type="match status" value="1"/>
</dbReference>
<proteinExistence type="predicted"/>
<dbReference type="AlphaFoldDB" id="A0A0S2K1Y2"/>
<evidence type="ECO:0000313" key="3">
    <source>
        <dbReference type="Proteomes" id="UP000061457"/>
    </source>
</evidence>
<dbReference type="GO" id="GO:0120147">
    <property type="term" value="F:formylglycine-generating oxidase activity"/>
    <property type="evidence" value="ECO:0007669"/>
    <property type="project" value="TreeGrafter"/>
</dbReference>
<accession>A0A0S2K1Y2</accession>
<evidence type="ECO:0000313" key="2">
    <source>
        <dbReference type="EMBL" id="ALO42085.1"/>
    </source>
</evidence>
<organism evidence="2 3">
    <name type="scientific">Pseudoalteromonas phenolica</name>
    <dbReference type="NCBI Taxonomy" id="161398"/>
    <lineage>
        <taxon>Bacteria</taxon>
        <taxon>Pseudomonadati</taxon>
        <taxon>Pseudomonadota</taxon>
        <taxon>Gammaproteobacteria</taxon>
        <taxon>Alteromonadales</taxon>
        <taxon>Pseudoalteromonadaceae</taxon>
        <taxon>Pseudoalteromonas</taxon>
    </lineage>
</organism>
<dbReference type="GO" id="GO:0004180">
    <property type="term" value="F:carboxypeptidase activity"/>
    <property type="evidence" value="ECO:0007669"/>
    <property type="project" value="UniProtKB-KW"/>
</dbReference>
<reference evidence="2 3" key="1">
    <citation type="submission" date="2015-11" db="EMBL/GenBank/DDBJ databases">
        <authorList>
            <person name="Zhang Y."/>
            <person name="Guo Z."/>
        </authorList>
    </citation>
    <scope>NUCLEOTIDE SEQUENCE [LARGE SCALE GENOMIC DNA]</scope>
    <source>
        <strain evidence="2 3">KCTC 12086</strain>
    </source>
</reference>
<protein>
    <submittedName>
        <fullName evidence="2">D-alanyl-D-alanine carboxypeptidase penicillin-binding protein 5-6</fullName>
    </submittedName>
</protein>
<keyword evidence="3" id="KW-1185">Reference proteome</keyword>
<dbReference type="Gene3D" id="3.90.1580.10">
    <property type="entry name" value="paralog of FGE (formylglycine-generating enzyme)"/>
    <property type="match status" value="1"/>
</dbReference>
<name>A0A0S2K1Y2_9GAMM</name>
<dbReference type="InterPro" id="IPR016187">
    <property type="entry name" value="CTDL_fold"/>
</dbReference>
<dbReference type="STRING" id="161398.PP2015_1581"/>
<dbReference type="PANTHER" id="PTHR23150:SF19">
    <property type="entry name" value="FORMYLGLYCINE-GENERATING ENZYME"/>
    <property type="match status" value="1"/>
</dbReference>
<dbReference type="OrthoDB" id="9768004at2"/>
<dbReference type="InterPro" id="IPR051043">
    <property type="entry name" value="Sulfatase_Mod_Factor_Kinase"/>
</dbReference>
<dbReference type="InterPro" id="IPR005532">
    <property type="entry name" value="SUMF_dom"/>
</dbReference>
<feature type="domain" description="Sulfatase-modifying factor enzyme-like" evidence="1">
    <location>
        <begin position="44"/>
        <end position="301"/>
    </location>
</feature>
<dbReference type="SUPFAM" id="SSF56436">
    <property type="entry name" value="C-type lectin-like"/>
    <property type="match status" value="1"/>
</dbReference>
<keyword evidence="2" id="KW-0378">Hydrolase</keyword>
<dbReference type="InterPro" id="IPR042095">
    <property type="entry name" value="SUMF_sf"/>
</dbReference>
<dbReference type="PATRIC" id="fig|161398.10.peg.1605"/>
<dbReference type="KEGG" id="pphe:PP2015_1581"/>
<gene>
    <name evidence="2" type="ORF">PP2015_1581</name>
</gene>
<evidence type="ECO:0000259" key="1">
    <source>
        <dbReference type="Pfam" id="PF03781"/>
    </source>
</evidence>
<dbReference type="EMBL" id="CP013187">
    <property type="protein sequence ID" value="ALO42085.1"/>
    <property type="molecule type" value="Genomic_DNA"/>
</dbReference>
<dbReference type="PANTHER" id="PTHR23150">
    <property type="entry name" value="SULFATASE MODIFYING FACTOR 1, 2"/>
    <property type="match status" value="1"/>
</dbReference>
<dbReference type="PROSITE" id="PS51257">
    <property type="entry name" value="PROKAR_LIPOPROTEIN"/>
    <property type="match status" value="1"/>
</dbReference>
<sequence>MAMEKRLIQNQVLNSKLITLLISTLISLVGCSEPPVDQPYAYSEVCLTSGYFTQGSDDHYTEEFPKQQVFVEGFCIDSHEVTIGQFADFVKETGYQTLAETGPSRSDYPSAPDSFFQPGSAIYVFPTAFESGYWTFNQQASWQNPRGDFSSVPEQSKHPVTHIALKDAQAYAKWLGRRLPSEKEWEYAAKFNQQDSVNNDDTPKANIWHGIFPHNNTLEDGYLATAPVMSFAASSAGLYDMIGNVWEWTADPYNKDGSNHYTIKGGSHLCAKNACARYRPSARQPQEIGLGTSHVGFRTVRDIGSED</sequence>